<feature type="compositionally biased region" description="Low complexity" evidence="1">
    <location>
        <begin position="391"/>
        <end position="445"/>
    </location>
</feature>
<evidence type="ECO:0000256" key="1">
    <source>
        <dbReference type="SAM" id="MobiDB-lite"/>
    </source>
</evidence>
<feature type="compositionally biased region" description="Polar residues" evidence="1">
    <location>
        <begin position="18"/>
        <end position="48"/>
    </location>
</feature>
<feature type="transmembrane region" description="Helical" evidence="2">
    <location>
        <begin position="668"/>
        <end position="688"/>
    </location>
</feature>
<feature type="compositionally biased region" description="Polar residues" evidence="1">
    <location>
        <begin position="167"/>
        <end position="178"/>
    </location>
</feature>
<sequence length="847" mass="87194">MEDSVIPSESDGNPKPDGTSTVPPETTLPENTSSSPVETTGQRDTQSILPAANITEDKPNFTSALEHSSFPSSLPPPVPVETTDNNASLTTTATIDEGNPTVAATNSAPDFPDKPPPSLPVESEATAAAEQISSADHPASAVGALSSPTADGRERMPSIPTEGLQAGAQNSNTDEQLASSTTTTQGASGEVSKGEASEMPSTSGASAQPADSGDAIEQSLNQDSLKHSPNSNPQRASASTDPSRPVESAIEAPTVGKAPQPAKPRTPIFKRIAKQVAAAKEAVAKQEVDTISPAPLSEAAVVVPAATAEPAVSSPTLPPPGEVHASAKDASEAGPEVAPVAAPEIAPSPSNPAVEAERKETEASESVTGSEREGAQVTEDPVEIYVDEDAAAASEGAPGDAAPANVPGDAAPANVPGDAAPVVVPDDAAPVGSPGDAAPPHAPGDTVSSGASGNAAPVDTLANFASLLRGHPTADVESPSAPAEGDTTGAEEIAPLPPAKPKLAWGDGQLENVTVDGVTDGVTTVVGGDESDGSDGFDIDVELKHLLKERNARESLVPGVEQMQQVMLNAEDANRYLQLDEQLYTAVRAHSKRTCLHCPHPDSMILNGGLLLLSLPVLVYQLWYMDVQDLFTAALSDQWPFVYIGASVMQGGLGYGAQVAEHHRTAALVAHCSFGLAVGMTAAVYGVLLGLEASAGCSLHQSTTQGCDTCTCALRNACNQEGLESAGCESCEAWSLDVCADPEWLHPVLGVVVSLAFLVPATLSLLIMIAHEQSQSNEVMMEEWFTKHWTVCSKSTFDPSKLDETHKAMTGDFTLAEIVGPKDATRLGIGDIKFDESQNDSGMPGQF</sequence>
<dbReference type="AlphaFoldDB" id="A0AAE0G7Z1"/>
<proteinExistence type="predicted"/>
<organism evidence="3 4">
    <name type="scientific">Cymbomonas tetramitiformis</name>
    <dbReference type="NCBI Taxonomy" id="36881"/>
    <lineage>
        <taxon>Eukaryota</taxon>
        <taxon>Viridiplantae</taxon>
        <taxon>Chlorophyta</taxon>
        <taxon>Pyramimonadophyceae</taxon>
        <taxon>Pyramimonadales</taxon>
        <taxon>Pyramimonadaceae</taxon>
        <taxon>Cymbomonas</taxon>
    </lineage>
</organism>
<evidence type="ECO:0000256" key="2">
    <source>
        <dbReference type="SAM" id="Phobius"/>
    </source>
</evidence>
<feature type="transmembrane region" description="Helical" evidence="2">
    <location>
        <begin position="604"/>
        <end position="623"/>
    </location>
</feature>
<feature type="compositionally biased region" description="Low complexity" evidence="1">
    <location>
        <begin position="332"/>
        <end position="348"/>
    </location>
</feature>
<dbReference type="Proteomes" id="UP001190700">
    <property type="component" value="Unassembled WGS sequence"/>
</dbReference>
<evidence type="ECO:0000313" key="3">
    <source>
        <dbReference type="EMBL" id="KAK3273223.1"/>
    </source>
</evidence>
<keyword evidence="2" id="KW-0812">Transmembrane</keyword>
<keyword evidence="2" id="KW-0472">Membrane</keyword>
<comment type="caution">
    <text evidence="3">The sequence shown here is derived from an EMBL/GenBank/DDBJ whole genome shotgun (WGS) entry which is preliminary data.</text>
</comment>
<dbReference type="EMBL" id="LGRX02008597">
    <property type="protein sequence ID" value="KAK3273223.1"/>
    <property type="molecule type" value="Genomic_DNA"/>
</dbReference>
<keyword evidence="4" id="KW-1185">Reference proteome</keyword>
<keyword evidence="2" id="KW-1133">Transmembrane helix</keyword>
<gene>
    <name evidence="3" type="ORF">CYMTET_18531</name>
</gene>
<feature type="region of interest" description="Disordered" evidence="1">
    <location>
        <begin position="472"/>
        <end position="492"/>
    </location>
</feature>
<feature type="region of interest" description="Disordered" evidence="1">
    <location>
        <begin position="1"/>
        <end position="267"/>
    </location>
</feature>
<feature type="transmembrane region" description="Helical" evidence="2">
    <location>
        <begin position="744"/>
        <end position="770"/>
    </location>
</feature>
<feature type="compositionally biased region" description="Acidic residues" evidence="1">
    <location>
        <begin position="380"/>
        <end position="390"/>
    </location>
</feature>
<feature type="compositionally biased region" description="Polar residues" evidence="1">
    <location>
        <begin position="218"/>
        <end position="242"/>
    </location>
</feature>
<feature type="compositionally biased region" description="Polar residues" evidence="1">
    <location>
        <begin position="82"/>
        <end position="94"/>
    </location>
</feature>
<reference evidence="3 4" key="1">
    <citation type="journal article" date="2015" name="Genome Biol. Evol.">
        <title>Comparative Genomics of a Bacterivorous Green Alga Reveals Evolutionary Causalities and Consequences of Phago-Mixotrophic Mode of Nutrition.</title>
        <authorList>
            <person name="Burns J.A."/>
            <person name="Paasch A."/>
            <person name="Narechania A."/>
            <person name="Kim E."/>
        </authorList>
    </citation>
    <scope>NUCLEOTIDE SEQUENCE [LARGE SCALE GENOMIC DNA]</scope>
    <source>
        <strain evidence="3 4">PLY_AMNH</strain>
    </source>
</reference>
<protein>
    <submittedName>
        <fullName evidence="3">Uncharacterized protein</fullName>
    </submittedName>
</protein>
<feature type="region of interest" description="Disordered" evidence="1">
    <location>
        <begin position="310"/>
        <end position="455"/>
    </location>
</feature>
<accession>A0AAE0G7Z1</accession>
<name>A0AAE0G7Z1_9CHLO</name>
<evidence type="ECO:0000313" key="4">
    <source>
        <dbReference type="Proteomes" id="UP001190700"/>
    </source>
</evidence>